<comment type="caution">
    <text evidence="1">The sequence shown here is derived from an EMBL/GenBank/DDBJ whole genome shotgun (WGS) entry which is preliminary data.</text>
</comment>
<dbReference type="RefSeq" id="WP_202246033.1">
    <property type="nucleotide sequence ID" value="NZ_JAESIY010000011.1"/>
</dbReference>
<dbReference type="AlphaFoldDB" id="A0A937K2D0"/>
<protein>
    <recommendedName>
        <fullName evidence="3">Lipoprotein SmpA/OmlA domain-containing protein</fullName>
    </recommendedName>
</protein>
<evidence type="ECO:0000313" key="2">
    <source>
        <dbReference type="Proteomes" id="UP000659388"/>
    </source>
</evidence>
<dbReference type="Proteomes" id="UP000659388">
    <property type="component" value="Unassembled WGS sequence"/>
</dbReference>
<sequence length="122" mass="14157">MNKYLLSFILIALAACNSKQINIPGFDENLWQQDTNGCQKIRAEMTDSLEQHRDLLKGLSQDEMISLLGKPDKNELYKRNQKFFIYEIIDPEHCTAASKQHIYLSIRFNATGMAKEVQIYKE</sequence>
<gene>
    <name evidence="1" type="ORF">JL102_18960</name>
</gene>
<dbReference type="EMBL" id="JAESIY010000011">
    <property type="protein sequence ID" value="MBL3658240.1"/>
    <property type="molecule type" value="Genomic_DNA"/>
</dbReference>
<name>A0A937K2D0_9BACT</name>
<organism evidence="1 2">
    <name type="scientific">Fulvivirga sediminis</name>
    <dbReference type="NCBI Taxonomy" id="2803949"/>
    <lineage>
        <taxon>Bacteria</taxon>
        <taxon>Pseudomonadati</taxon>
        <taxon>Bacteroidota</taxon>
        <taxon>Cytophagia</taxon>
        <taxon>Cytophagales</taxon>
        <taxon>Fulvivirgaceae</taxon>
        <taxon>Fulvivirga</taxon>
    </lineage>
</organism>
<proteinExistence type="predicted"/>
<keyword evidence="2" id="KW-1185">Reference proteome</keyword>
<dbReference type="PROSITE" id="PS51257">
    <property type="entry name" value="PROKAR_LIPOPROTEIN"/>
    <property type="match status" value="1"/>
</dbReference>
<evidence type="ECO:0008006" key="3">
    <source>
        <dbReference type="Google" id="ProtNLM"/>
    </source>
</evidence>
<reference evidence="1" key="1">
    <citation type="submission" date="2021-01" db="EMBL/GenBank/DDBJ databases">
        <title>Fulvivirga kasyanovii gen. nov., sp nov., a novel member of the phylum Bacteroidetes isolated from seawater in a mussel farm.</title>
        <authorList>
            <person name="Zhao L.-H."/>
            <person name="Wang Z.-J."/>
        </authorList>
    </citation>
    <scope>NUCLEOTIDE SEQUENCE</scope>
    <source>
        <strain evidence="1">2943</strain>
    </source>
</reference>
<evidence type="ECO:0000313" key="1">
    <source>
        <dbReference type="EMBL" id="MBL3658240.1"/>
    </source>
</evidence>
<accession>A0A937K2D0</accession>